<keyword evidence="1" id="KW-0472">Membrane</keyword>
<dbReference type="Proteomes" id="UP000315677">
    <property type="component" value="Unassembled WGS sequence"/>
</dbReference>
<dbReference type="RefSeq" id="WP_142057340.1">
    <property type="nucleotide sequence ID" value="NZ_VFPA01000003.1"/>
</dbReference>
<evidence type="ECO:0000313" key="2">
    <source>
        <dbReference type="EMBL" id="TQM09273.1"/>
    </source>
</evidence>
<dbReference type="AlphaFoldDB" id="A0A543DIY1"/>
<sequence length="112" mass="11512">MSVPRWILLGLGAVLVVAGVLELVGDGPVWIYVVHLVLGLGALAVAWWGGWVKPAALVIGLVFLVLYVVEAASPDVVGDSPDPSSNASLIFTGVVLLGVLVALMTPSGASRR</sequence>
<dbReference type="EMBL" id="VFPA01000003">
    <property type="protein sequence ID" value="TQM09273.1"/>
    <property type="molecule type" value="Genomic_DNA"/>
</dbReference>
<comment type="caution">
    <text evidence="2">The sequence shown here is derived from an EMBL/GenBank/DDBJ whole genome shotgun (WGS) entry which is preliminary data.</text>
</comment>
<reference evidence="2 3" key="1">
    <citation type="submission" date="2019-06" db="EMBL/GenBank/DDBJ databases">
        <title>Sequencing the genomes of 1000 actinobacteria strains.</title>
        <authorList>
            <person name="Klenk H.-P."/>
        </authorList>
    </citation>
    <scope>NUCLEOTIDE SEQUENCE [LARGE SCALE GENOMIC DNA]</scope>
    <source>
        <strain evidence="2 3">DSM 45301</strain>
    </source>
</reference>
<evidence type="ECO:0000313" key="3">
    <source>
        <dbReference type="Proteomes" id="UP000315677"/>
    </source>
</evidence>
<keyword evidence="1" id="KW-1133">Transmembrane helix</keyword>
<keyword evidence="3" id="KW-1185">Reference proteome</keyword>
<proteinExistence type="predicted"/>
<protein>
    <submittedName>
        <fullName evidence="2">Uncharacterized protein</fullName>
    </submittedName>
</protein>
<gene>
    <name evidence="2" type="ORF">FB558_5025</name>
</gene>
<feature type="transmembrane region" description="Helical" evidence="1">
    <location>
        <begin position="85"/>
        <end position="104"/>
    </location>
</feature>
<feature type="transmembrane region" description="Helical" evidence="1">
    <location>
        <begin position="29"/>
        <end position="48"/>
    </location>
</feature>
<keyword evidence="1" id="KW-0812">Transmembrane</keyword>
<feature type="transmembrane region" description="Helical" evidence="1">
    <location>
        <begin position="55"/>
        <end position="73"/>
    </location>
</feature>
<name>A0A543DIY1_9PSEU</name>
<accession>A0A543DIY1</accession>
<evidence type="ECO:0000256" key="1">
    <source>
        <dbReference type="SAM" id="Phobius"/>
    </source>
</evidence>
<organism evidence="2 3">
    <name type="scientific">Pseudonocardia kunmingensis</name>
    <dbReference type="NCBI Taxonomy" id="630975"/>
    <lineage>
        <taxon>Bacteria</taxon>
        <taxon>Bacillati</taxon>
        <taxon>Actinomycetota</taxon>
        <taxon>Actinomycetes</taxon>
        <taxon>Pseudonocardiales</taxon>
        <taxon>Pseudonocardiaceae</taxon>
        <taxon>Pseudonocardia</taxon>
    </lineage>
</organism>